<evidence type="ECO:0000256" key="5">
    <source>
        <dbReference type="ARBA" id="ARBA00022734"/>
    </source>
</evidence>
<gene>
    <name evidence="11" type="ORF">THASP1DRAFT_30609</name>
</gene>
<feature type="signal peptide" evidence="9">
    <location>
        <begin position="1"/>
        <end position="27"/>
    </location>
</feature>
<sequence length="659" mass="73457">MRSHASQAATAAAFLLTCALGVAGATAHRAAQLFPDFIEDISARPRYNILFSREVVPESRISQFLAAPAASFAQIASDNNNDDNVPLAQLKQRVLSDRSVSRTAAAAGEAYIMRLNQQQQFFCQLPPVKARHTTKTGHASAAQATQTPVEEGNGKDVGKAAEASKRSEEELEEERVKNATLLLEPMKKKSCIYSHQEWWSYEFCYGKSFTQYHEPIDDTDKGVAYTLGRYHYRVPMIRDEEPQDERAAAQQHKGNRDGRTVLDVSGERRHLLQHWAGGSICDLTGQPRSTQVQYVCSQSGSEKIAYIEEPSICRYTIVVHTPRLCTDPVFAGPKRSETDRISCKLIVRDDVYVRARERALKRMEGEARKETPVSPTRKVQKVKDIPKRKGSMPDTSIQDVFRLFGLKPPADDAKASEKTDVDRNIDDLLQVYRAQLKSVAKLADKAKKSSLHRHAQGKAKLRPKGKTSDPLAGGNADDGGSATKSRHKAQNNIMEEMDTIVQKYLEKLEKAAGDEEKDESNKRHTEAEPHQLHILTLDQNGKLKVQELGDHLAQDEDKDTAAKEAGKKTDKKRTAASEGDASGLHVDAATIAEWQQVYDQFLESVLKKDKHGERGTDKLANNDDDDNDDDDSDDDGDNNDGDVLAKLFRQHLQTHHDEL</sequence>
<evidence type="ECO:0000313" key="11">
    <source>
        <dbReference type="EMBL" id="RKP07574.1"/>
    </source>
</evidence>
<feature type="compositionally biased region" description="Basic and acidic residues" evidence="8">
    <location>
        <begin position="511"/>
        <end position="531"/>
    </location>
</feature>
<evidence type="ECO:0000256" key="2">
    <source>
        <dbReference type="ARBA" id="ARBA00009918"/>
    </source>
</evidence>
<evidence type="ECO:0000259" key="10">
    <source>
        <dbReference type="PROSITE" id="PS51914"/>
    </source>
</evidence>
<feature type="chain" id="PRO_5020961362" description="Protein OS-9 homolog" evidence="9">
    <location>
        <begin position="28"/>
        <end position="659"/>
    </location>
</feature>
<accession>A0A4P9XNM9</accession>
<feature type="domain" description="MRH" evidence="10">
    <location>
        <begin position="189"/>
        <end position="327"/>
    </location>
</feature>
<dbReference type="Proteomes" id="UP000271241">
    <property type="component" value="Unassembled WGS sequence"/>
</dbReference>
<dbReference type="STRING" id="78915.A0A4P9XNM9"/>
<dbReference type="Gene3D" id="2.70.130.10">
    <property type="entry name" value="Mannose-6-phosphate receptor binding domain"/>
    <property type="match status" value="1"/>
</dbReference>
<dbReference type="GO" id="GO:0005788">
    <property type="term" value="C:endoplasmic reticulum lumen"/>
    <property type="evidence" value="ECO:0007669"/>
    <property type="project" value="TreeGrafter"/>
</dbReference>
<keyword evidence="4 9" id="KW-0732">Signal</keyword>
<comment type="similarity">
    <text evidence="2">Belongs to the OS-9 family.</text>
</comment>
<feature type="region of interest" description="Disordered" evidence="8">
    <location>
        <begin position="364"/>
        <end position="392"/>
    </location>
</feature>
<dbReference type="PROSITE" id="PS51914">
    <property type="entry name" value="MRH"/>
    <property type="match status" value="1"/>
</dbReference>
<dbReference type="InterPro" id="IPR044865">
    <property type="entry name" value="MRH_dom"/>
</dbReference>
<reference evidence="12" key="1">
    <citation type="journal article" date="2018" name="Nat. Microbiol.">
        <title>Leveraging single-cell genomics to expand the fungal tree of life.</title>
        <authorList>
            <person name="Ahrendt S.R."/>
            <person name="Quandt C.A."/>
            <person name="Ciobanu D."/>
            <person name="Clum A."/>
            <person name="Salamov A."/>
            <person name="Andreopoulos B."/>
            <person name="Cheng J.F."/>
            <person name="Woyke T."/>
            <person name="Pelin A."/>
            <person name="Henrissat B."/>
            <person name="Reynolds N.K."/>
            <person name="Benny G.L."/>
            <person name="Smith M.E."/>
            <person name="James T.Y."/>
            <person name="Grigoriev I.V."/>
        </authorList>
    </citation>
    <scope>NUCLEOTIDE SEQUENCE [LARGE SCALE GENOMIC DNA]</scope>
    <source>
        <strain evidence="12">RSA 1356</strain>
    </source>
</reference>
<feature type="compositionally biased region" description="Basic and acidic residues" evidence="8">
    <location>
        <begin position="607"/>
        <end position="621"/>
    </location>
</feature>
<dbReference type="GO" id="GO:0030246">
    <property type="term" value="F:carbohydrate binding"/>
    <property type="evidence" value="ECO:0007669"/>
    <property type="project" value="UniProtKB-KW"/>
</dbReference>
<dbReference type="GO" id="GO:0030968">
    <property type="term" value="P:endoplasmic reticulum unfolded protein response"/>
    <property type="evidence" value="ECO:0007669"/>
    <property type="project" value="InterPro"/>
</dbReference>
<dbReference type="AlphaFoldDB" id="A0A4P9XNM9"/>
<feature type="region of interest" description="Disordered" evidence="8">
    <location>
        <begin position="444"/>
        <end position="490"/>
    </location>
</feature>
<keyword evidence="6" id="KW-0256">Endoplasmic reticulum</keyword>
<dbReference type="GO" id="GO:0030970">
    <property type="term" value="P:retrograde protein transport, ER to cytosol"/>
    <property type="evidence" value="ECO:0007669"/>
    <property type="project" value="TreeGrafter"/>
</dbReference>
<evidence type="ECO:0000256" key="3">
    <source>
        <dbReference type="ARBA" id="ARBA00018727"/>
    </source>
</evidence>
<proteinExistence type="inferred from homology"/>
<evidence type="ECO:0000256" key="4">
    <source>
        <dbReference type="ARBA" id="ARBA00022729"/>
    </source>
</evidence>
<keyword evidence="5" id="KW-0430">Lectin</keyword>
<dbReference type="EMBL" id="KZ992700">
    <property type="protein sequence ID" value="RKP07574.1"/>
    <property type="molecule type" value="Genomic_DNA"/>
</dbReference>
<dbReference type="GO" id="GO:0005789">
    <property type="term" value="C:endoplasmic reticulum membrane"/>
    <property type="evidence" value="ECO:0007669"/>
    <property type="project" value="UniProtKB-SubCell"/>
</dbReference>
<evidence type="ECO:0000256" key="6">
    <source>
        <dbReference type="ARBA" id="ARBA00022824"/>
    </source>
</evidence>
<name>A0A4P9XNM9_9FUNG</name>
<evidence type="ECO:0000256" key="8">
    <source>
        <dbReference type="SAM" id="MobiDB-lite"/>
    </source>
</evidence>
<feature type="region of interest" description="Disordered" evidence="8">
    <location>
        <begin position="607"/>
        <end position="642"/>
    </location>
</feature>
<evidence type="ECO:0000256" key="1">
    <source>
        <dbReference type="ARBA" id="ARBA00004367"/>
    </source>
</evidence>
<dbReference type="PANTHER" id="PTHR15414">
    <property type="entry name" value="OS-9-RELATED"/>
    <property type="match status" value="1"/>
</dbReference>
<feature type="region of interest" description="Disordered" evidence="8">
    <location>
        <begin position="551"/>
        <end position="584"/>
    </location>
</feature>
<organism evidence="11 12">
    <name type="scientific">Thamnocephalis sphaerospora</name>
    <dbReference type="NCBI Taxonomy" id="78915"/>
    <lineage>
        <taxon>Eukaryota</taxon>
        <taxon>Fungi</taxon>
        <taxon>Fungi incertae sedis</taxon>
        <taxon>Zoopagomycota</taxon>
        <taxon>Zoopagomycotina</taxon>
        <taxon>Zoopagomycetes</taxon>
        <taxon>Zoopagales</taxon>
        <taxon>Sigmoideomycetaceae</taxon>
        <taxon>Thamnocephalis</taxon>
    </lineage>
</organism>
<dbReference type="SUPFAM" id="SSF50911">
    <property type="entry name" value="Mannose 6-phosphate receptor domain"/>
    <property type="match status" value="1"/>
</dbReference>
<evidence type="ECO:0000313" key="12">
    <source>
        <dbReference type="Proteomes" id="UP000271241"/>
    </source>
</evidence>
<feature type="compositionally biased region" description="Basic residues" evidence="8">
    <location>
        <begin position="448"/>
        <end position="465"/>
    </location>
</feature>
<keyword evidence="12" id="KW-1185">Reference proteome</keyword>
<feature type="compositionally biased region" description="Acidic residues" evidence="8">
    <location>
        <begin position="622"/>
        <end position="640"/>
    </location>
</feature>
<dbReference type="Pfam" id="PF07915">
    <property type="entry name" value="PRKCSH"/>
    <property type="match status" value="1"/>
</dbReference>
<protein>
    <recommendedName>
        <fullName evidence="3">Protein OS-9 homolog</fullName>
    </recommendedName>
</protein>
<comment type="subcellular location">
    <subcellularLocation>
        <location evidence="1">Endoplasmic reticulum membrane</location>
        <topology evidence="1">Peripheral membrane protein</topology>
        <orientation evidence="1">Lumenal side</orientation>
    </subcellularLocation>
</comment>
<dbReference type="OrthoDB" id="448954at2759"/>
<evidence type="ECO:0000256" key="9">
    <source>
        <dbReference type="SAM" id="SignalP"/>
    </source>
</evidence>
<dbReference type="InterPro" id="IPR045149">
    <property type="entry name" value="OS-9-like"/>
</dbReference>
<dbReference type="InterPro" id="IPR009011">
    <property type="entry name" value="Man6P_isomerase_rcpt-bd_dom_sf"/>
</dbReference>
<feature type="region of interest" description="Disordered" evidence="8">
    <location>
        <begin position="133"/>
        <end position="172"/>
    </location>
</feature>
<keyword evidence="7" id="KW-1015">Disulfide bond</keyword>
<dbReference type="PANTHER" id="PTHR15414:SF0">
    <property type="entry name" value="ENDOPLASMIC RETICULUM LECTIN 1"/>
    <property type="match status" value="1"/>
</dbReference>
<feature type="compositionally biased region" description="Basic and acidic residues" evidence="8">
    <location>
        <begin position="551"/>
        <end position="575"/>
    </location>
</feature>
<feature type="region of interest" description="Disordered" evidence="8">
    <location>
        <begin position="511"/>
        <end position="539"/>
    </location>
</feature>
<dbReference type="InterPro" id="IPR012913">
    <property type="entry name" value="OS9-like_dom"/>
</dbReference>
<feature type="compositionally biased region" description="Basic and acidic residues" evidence="8">
    <location>
        <begin position="152"/>
        <end position="168"/>
    </location>
</feature>
<evidence type="ECO:0000256" key="7">
    <source>
        <dbReference type="ARBA" id="ARBA00023157"/>
    </source>
</evidence>